<organism evidence="1 2">
    <name type="scientific">Russula earlei</name>
    <dbReference type="NCBI Taxonomy" id="71964"/>
    <lineage>
        <taxon>Eukaryota</taxon>
        <taxon>Fungi</taxon>
        <taxon>Dikarya</taxon>
        <taxon>Basidiomycota</taxon>
        <taxon>Agaricomycotina</taxon>
        <taxon>Agaricomycetes</taxon>
        <taxon>Russulales</taxon>
        <taxon>Russulaceae</taxon>
        <taxon>Russula</taxon>
    </lineage>
</organism>
<dbReference type="Proteomes" id="UP001207468">
    <property type="component" value="Unassembled WGS sequence"/>
</dbReference>
<protein>
    <submittedName>
        <fullName evidence="1">Elongator complex protein 4</fullName>
    </submittedName>
</protein>
<dbReference type="EMBL" id="JAGFNK010000245">
    <property type="protein sequence ID" value="KAI9455854.1"/>
    <property type="molecule type" value="Genomic_DNA"/>
</dbReference>
<keyword evidence="2" id="KW-1185">Reference proteome</keyword>
<proteinExistence type="predicted"/>
<evidence type="ECO:0000313" key="2">
    <source>
        <dbReference type="Proteomes" id="UP001207468"/>
    </source>
</evidence>
<comment type="caution">
    <text evidence="1">The sequence shown here is derived from an EMBL/GenBank/DDBJ whole genome shotgun (WGS) entry which is preliminary data.</text>
</comment>
<sequence>MSTFKRKASSKTVGSLAGTRASPFSPCTILTSSGIASLDDILGGGLPLSCSLLVIAPDTHSSYGELVQKYFISQGLASGQKVYVIDDDPGQFVSGCMWHSSGTASPEGNKGGNEIGHEDGVEIAWRYEHLKPFQTTVSASRFSADDDFCCAFDLTYRLPEHVLDRATQSSQLVPLDASTDWTKLLGVIAEGLGTSSVPVRICIPLLGSPGWGDPHPKDVLQFVYSLRTLLRRFPHACASVGLPPYMSADGWGGPGWLNKLGWFFDASVTLSGFSDPSLSLMFPSYHGSVNIHALPTPHGLLPTSDRSSTLRGMWSASGSRENNMAFKCTRKRLVFETHHLDVEGGVGERRTGGRRERTVKGGAGLQVELEVEPNIEGSAAASAERNQTGSSTKKKRVTFRGEKRDWYDF</sequence>
<name>A0ACC0U055_9AGAM</name>
<accession>A0ACC0U055</accession>
<evidence type="ECO:0000313" key="1">
    <source>
        <dbReference type="EMBL" id="KAI9455854.1"/>
    </source>
</evidence>
<reference evidence="1" key="1">
    <citation type="submission" date="2021-03" db="EMBL/GenBank/DDBJ databases">
        <title>Evolutionary priming and transition to the ectomycorrhizal habit in an iconic lineage of mushroom-forming fungi: is preadaptation a requirement?</title>
        <authorList>
            <consortium name="DOE Joint Genome Institute"/>
            <person name="Looney B.P."/>
            <person name="Miyauchi S."/>
            <person name="Morin E."/>
            <person name="Drula E."/>
            <person name="Courty P.E."/>
            <person name="Chicoki N."/>
            <person name="Fauchery L."/>
            <person name="Kohler A."/>
            <person name="Kuo A."/>
            <person name="LaButti K."/>
            <person name="Pangilinan J."/>
            <person name="Lipzen A."/>
            <person name="Riley R."/>
            <person name="Andreopoulos W."/>
            <person name="He G."/>
            <person name="Johnson J."/>
            <person name="Barry K.W."/>
            <person name="Grigoriev I.V."/>
            <person name="Nagy L."/>
            <person name="Hibbett D."/>
            <person name="Henrissat B."/>
            <person name="Matheny P.B."/>
            <person name="Labbe J."/>
            <person name="Martin A.F."/>
        </authorList>
    </citation>
    <scope>NUCLEOTIDE SEQUENCE</scope>
    <source>
        <strain evidence="1">BPL698</strain>
    </source>
</reference>
<gene>
    <name evidence="1" type="ORF">F5148DRAFT_385841</name>
</gene>